<dbReference type="PANTHER" id="PTHR43132">
    <property type="entry name" value="ARSENICAL RESISTANCE OPERON REPRESSOR ARSR-RELATED"/>
    <property type="match status" value="1"/>
</dbReference>
<dbReference type="Pfam" id="PF00581">
    <property type="entry name" value="Rhodanese"/>
    <property type="match status" value="1"/>
</dbReference>
<dbReference type="EMBL" id="BAABRO010000026">
    <property type="protein sequence ID" value="GAA5510648.1"/>
    <property type="molecule type" value="Genomic_DNA"/>
</dbReference>
<dbReference type="InterPro" id="IPR051011">
    <property type="entry name" value="Metal_resp_trans_reg"/>
</dbReference>
<dbReference type="CDD" id="cd00158">
    <property type="entry name" value="RHOD"/>
    <property type="match status" value="1"/>
</dbReference>
<accession>A0ABP9W2A8</accession>
<keyword evidence="2" id="KW-0238">DNA-binding</keyword>
<dbReference type="SMART" id="SM00450">
    <property type="entry name" value="RHOD"/>
    <property type="match status" value="1"/>
</dbReference>
<sequence>MLDKQNQAAIYRQLAEVGGALSNPHRLKMISLLAQGDKPIDELAKLTNQSLAAASANVKVLRNCHLIATEKRGRSVYCSLKDPRVAELWLRFRDLGEVVVPEIREVMREEFDADDGLSPLTELELNAKLDRGRFTLLDLRPATEFEQGHLPKARNVPFASLAEAAPKLPKSASMLVYCRGPFCAAAFAGNRWLREHQFKSQRLRFSVPEWKAAGLSIERDERNA</sequence>
<name>A0ABP9W2A8_9BACT</name>
<keyword evidence="1" id="KW-0805">Transcription regulation</keyword>
<dbReference type="PROSITE" id="PS50987">
    <property type="entry name" value="HTH_ARSR_2"/>
    <property type="match status" value="1"/>
</dbReference>
<dbReference type="InterPro" id="IPR011991">
    <property type="entry name" value="ArsR-like_HTH"/>
</dbReference>
<organism evidence="6 7">
    <name type="scientific">Novipirellula caenicola</name>
    <dbReference type="NCBI Taxonomy" id="1536901"/>
    <lineage>
        <taxon>Bacteria</taxon>
        <taxon>Pseudomonadati</taxon>
        <taxon>Planctomycetota</taxon>
        <taxon>Planctomycetia</taxon>
        <taxon>Pirellulales</taxon>
        <taxon>Pirellulaceae</taxon>
        <taxon>Novipirellula</taxon>
    </lineage>
</organism>
<gene>
    <name evidence="6" type="ORF">Rcae01_06158</name>
</gene>
<proteinExistence type="predicted"/>
<dbReference type="InterPro" id="IPR001845">
    <property type="entry name" value="HTH_ArsR_DNA-bd_dom"/>
</dbReference>
<feature type="domain" description="HTH arsR-type" evidence="5">
    <location>
        <begin position="6"/>
        <end position="100"/>
    </location>
</feature>
<protein>
    <recommendedName>
        <fullName evidence="8">ArsR family transcriptional regulator</fullName>
    </recommendedName>
</protein>
<keyword evidence="7" id="KW-1185">Reference proteome</keyword>
<dbReference type="RefSeq" id="WP_345688751.1">
    <property type="nucleotide sequence ID" value="NZ_BAABRO010000026.1"/>
</dbReference>
<evidence type="ECO:0000313" key="6">
    <source>
        <dbReference type="EMBL" id="GAA5510648.1"/>
    </source>
</evidence>
<evidence type="ECO:0000313" key="7">
    <source>
        <dbReference type="Proteomes" id="UP001416858"/>
    </source>
</evidence>
<dbReference type="InterPro" id="IPR036390">
    <property type="entry name" value="WH_DNA-bd_sf"/>
</dbReference>
<evidence type="ECO:0008006" key="8">
    <source>
        <dbReference type="Google" id="ProtNLM"/>
    </source>
</evidence>
<dbReference type="SUPFAM" id="SSF52821">
    <property type="entry name" value="Rhodanese/Cell cycle control phosphatase"/>
    <property type="match status" value="1"/>
</dbReference>
<keyword evidence="3" id="KW-0804">Transcription</keyword>
<dbReference type="Proteomes" id="UP001416858">
    <property type="component" value="Unassembled WGS sequence"/>
</dbReference>
<dbReference type="CDD" id="cd00090">
    <property type="entry name" value="HTH_ARSR"/>
    <property type="match status" value="1"/>
</dbReference>
<dbReference type="SUPFAM" id="SSF46785">
    <property type="entry name" value="Winged helix' DNA-binding domain"/>
    <property type="match status" value="1"/>
</dbReference>
<dbReference type="InterPro" id="IPR001763">
    <property type="entry name" value="Rhodanese-like_dom"/>
</dbReference>
<comment type="caution">
    <text evidence="6">The sequence shown here is derived from an EMBL/GenBank/DDBJ whole genome shotgun (WGS) entry which is preliminary data.</text>
</comment>
<dbReference type="SMART" id="SM00418">
    <property type="entry name" value="HTH_ARSR"/>
    <property type="match status" value="1"/>
</dbReference>
<reference evidence="6 7" key="1">
    <citation type="submission" date="2024-02" db="EMBL/GenBank/DDBJ databases">
        <title>Rhodopirellula caenicola NBRC 110016.</title>
        <authorList>
            <person name="Ichikawa N."/>
            <person name="Katano-Makiyama Y."/>
            <person name="Hidaka K."/>
        </authorList>
    </citation>
    <scope>NUCLEOTIDE SEQUENCE [LARGE SCALE GENOMIC DNA]</scope>
    <source>
        <strain evidence="6 7">NBRC 110016</strain>
    </source>
</reference>
<dbReference type="PROSITE" id="PS50206">
    <property type="entry name" value="RHODANESE_3"/>
    <property type="match status" value="1"/>
</dbReference>
<dbReference type="InterPro" id="IPR036873">
    <property type="entry name" value="Rhodanese-like_dom_sf"/>
</dbReference>
<feature type="domain" description="Rhodanese" evidence="4">
    <location>
        <begin position="130"/>
        <end position="219"/>
    </location>
</feature>
<evidence type="ECO:0000256" key="1">
    <source>
        <dbReference type="ARBA" id="ARBA00023015"/>
    </source>
</evidence>
<dbReference type="Gene3D" id="1.10.10.10">
    <property type="entry name" value="Winged helix-like DNA-binding domain superfamily/Winged helix DNA-binding domain"/>
    <property type="match status" value="1"/>
</dbReference>
<evidence type="ECO:0000259" key="4">
    <source>
        <dbReference type="PROSITE" id="PS50206"/>
    </source>
</evidence>
<dbReference type="InterPro" id="IPR036388">
    <property type="entry name" value="WH-like_DNA-bd_sf"/>
</dbReference>
<dbReference type="Gene3D" id="3.40.250.10">
    <property type="entry name" value="Rhodanese-like domain"/>
    <property type="match status" value="1"/>
</dbReference>
<dbReference type="PANTHER" id="PTHR43132:SF8">
    <property type="entry name" value="HTH-TYPE TRANSCRIPTIONAL REGULATOR KMTR"/>
    <property type="match status" value="1"/>
</dbReference>
<evidence type="ECO:0000256" key="3">
    <source>
        <dbReference type="ARBA" id="ARBA00023163"/>
    </source>
</evidence>
<evidence type="ECO:0000256" key="2">
    <source>
        <dbReference type="ARBA" id="ARBA00023125"/>
    </source>
</evidence>
<dbReference type="NCBIfam" id="NF033788">
    <property type="entry name" value="HTH_metalloreg"/>
    <property type="match status" value="1"/>
</dbReference>
<evidence type="ECO:0000259" key="5">
    <source>
        <dbReference type="PROSITE" id="PS50987"/>
    </source>
</evidence>